<protein>
    <submittedName>
        <fullName evidence="8">Aromatic ring-hydroxylating dioxygenase subunit alpha</fullName>
        <ecNumber evidence="8">1.14.13.-</ecNumber>
    </submittedName>
</protein>
<evidence type="ECO:0000256" key="1">
    <source>
        <dbReference type="ARBA" id="ARBA00001962"/>
    </source>
</evidence>
<keyword evidence="3" id="KW-0479">Metal-binding</keyword>
<evidence type="ECO:0000313" key="8">
    <source>
        <dbReference type="EMBL" id="MDQ7246843.1"/>
    </source>
</evidence>
<dbReference type="InterPro" id="IPR036922">
    <property type="entry name" value="Rieske_2Fe-2S_sf"/>
</dbReference>
<dbReference type="GO" id="GO:0051213">
    <property type="term" value="F:dioxygenase activity"/>
    <property type="evidence" value="ECO:0007669"/>
    <property type="project" value="UniProtKB-KW"/>
</dbReference>
<accession>A0ABU0YGI6</accession>
<feature type="domain" description="Rieske" evidence="7">
    <location>
        <begin position="52"/>
        <end position="165"/>
    </location>
</feature>
<dbReference type="PANTHER" id="PTHR43756:SF5">
    <property type="entry name" value="CHOLINE MONOOXYGENASE, CHLOROPLASTIC"/>
    <property type="match status" value="1"/>
</dbReference>
<dbReference type="SUPFAM" id="SSF55961">
    <property type="entry name" value="Bet v1-like"/>
    <property type="match status" value="1"/>
</dbReference>
<keyword evidence="8" id="KW-0223">Dioxygenase</keyword>
<dbReference type="Gene3D" id="2.102.10.10">
    <property type="entry name" value="Rieske [2Fe-2S] iron-sulphur domain"/>
    <property type="match status" value="1"/>
</dbReference>
<evidence type="ECO:0000256" key="6">
    <source>
        <dbReference type="ARBA" id="ARBA00023014"/>
    </source>
</evidence>
<dbReference type="Pfam" id="PF00355">
    <property type="entry name" value="Rieske"/>
    <property type="match status" value="1"/>
</dbReference>
<keyword evidence="2" id="KW-0001">2Fe-2S</keyword>
<dbReference type="Proteomes" id="UP001230156">
    <property type="component" value="Unassembled WGS sequence"/>
</dbReference>
<dbReference type="Pfam" id="PF00848">
    <property type="entry name" value="Ring_hydroxyl_A"/>
    <property type="match status" value="1"/>
</dbReference>
<dbReference type="EMBL" id="JAUYVI010000002">
    <property type="protein sequence ID" value="MDQ7246843.1"/>
    <property type="molecule type" value="Genomic_DNA"/>
</dbReference>
<comment type="caution">
    <text evidence="8">The sequence shown here is derived from an EMBL/GenBank/DDBJ whole genome shotgun (WGS) entry which is preliminary data.</text>
</comment>
<evidence type="ECO:0000256" key="5">
    <source>
        <dbReference type="ARBA" id="ARBA00023004"/>
    </source>
</evidence>
<dbReference type="PANTHER" id="PTHR43756">
    <property type="entry name" value="CHOLINE MONOOXYGENASE, CHLOROPLASTIC"/>
    <property type="match status" value="1"/>
</dbReference>
<dbReference type="PROSITE" id="PS51296">
    <property type="entry name" value="RIESKE"/>
    <property type="match status" value="1"/>
</dbReference>
<dbReference type="CDD" id="cd03469">
    <property type="entry name" value="Rieske_RO_Alpha_N"/>
    <property type="match status" value="1"/>
</dbReference>
<keyword evidence="9" id="KW-1185">Reference proteome</keyword>
<comment type="cofactor">
    <cofactor evidence="1">
        <name>Fe cation</name>
        <dbReference type="ChEBI" id="CHEBI:24875"/>
    </cofactor>
</comment>
<evidence type="ECO:0000259" key="7">
    <source>
        <dbReference type="PROSITE" id="PS51296"/>
    </source>
</evidence>
<evidence type="ECO:0000256" key="4">
    <source>
        <dbReference type="ARBA" id="ARBA00023002"/>
    </source>
</evidence>
<dbReference type="EC" id="1.14.13.-" evidence="8"/>
<gene>
    <name evidence="8" type="ORF">Q8A70_04170</name>
</gene>
<dbReference type="PRINTS" id="PR00090">
    <property type="entry name" value="RNGDIOXGNASE"/>
</dbReference>
<dbReference type="InterPro" id="IPR017941">
    <property type="entry name" value="Rieske_2Fe-2S"/>
</dbReference>
<evidence type="ECO:0000313" key="9">
    <source>
        <dbReference type="Proteomes" id="UP001230156"/>
    </source>
</evidence>
<organism evidence="8 9">
    <name type="scientific">Dongia sedimenti</name>
    <dbReference type="NCBI Taxonomy" id="3064282"/>
    <lineage>
        <taxon>Bacteria</taxon>
        <taxon>Pseudomonadati</taxon>
        <taxon>Pseudomonadota</taxon>
        <taxon>Alphaproteobacteria</taxon>
        <taxon>Rhodospirillales</taxon>
        <taxon>Dongiaceae</taxon>
        <taxon>Dongia</taxon>
    </lineage>
</organism>
<dbReference type="InterPro" id="IPR015879">
    <property type="entry name" value="Ring_hydroxy_dOase_asu_C_dom"/>
</dbReference>
<dbReference type="InterPro" id="IPR001663">
    <property type="entry name" value="Rng_hydr_dOase-A"/>
</dbReference>
<keyword evidence="6" id="KW-0411">Iron-sulfur</keyword>
<proteinExistence type="predicted"/>
<sequence>MGDLSAFTSAAFRDRLSTVLSETAAAKALPNPCYVDPEFLAFERARLYEAGWACIGFGKDVARPGDVMPRNLLGLPLILVRDTKNEIRVFHNVCSHRGAELVSEPCHVGAVLRCPYHSWAYDLEGKLKATPFIGGPNVNRCDGFDKSAHGLRPVRTAVWFDMVFVNVSGQAPDFAAYIAPLAERWSMFDGSLIRHSGPDSSATFDVHCNWKLAVENYCEAYHLPWVHPALNSYSRLEDHYNINEWDSFAGQGSRVYRPSLTDTGEALPNFPGLPTQFRGGAEYAALFPNLLLGVHQDHFMAVRLEPIGVDHTLEHLELYYVGDAALDDNYAQIRSANLRAWKQVFSEDVGVVERMQRGRASPAFDGGVFSPVMDVPTHCFHKWAAQRLM</sequence>
<name>A0ABU0YGI6_9PROT</name>
<keyword evidence="5" id="KW-0408">Iron</keyword>
<dbReference type="RefSeq" id="WP_379954261.1">
    <property type="nucleotide sequence ID" value="NZ_JAUYVI010000002.1"/>
</dbReference>
<reference evidence="9" key="1">
    <citation type="submission" date="2023-08" db="EMBL/GenBank/DDBJ databases">
        <title>Rhodospirillaceae gen. nov., a novel taxon isolated from the Yangtze River Yuezi River estuary sludge.</title>
        <authorList>
            <person name="Ruan L."/>
        </authorList>
    </citation>
    <scope>NUCLEOTIDE SEQUENCE [LARGE SCALE GENOMIC DNA]</scope>
    <source>
        <strain evidence="9">R-7</strain>
    </source>
</reference>
<evidence type="ECO:0000256" key="2">
    <source>
        <dbReference type="ARBA" id="ARBA00022714"/>
    </source>
</evidence>
<keyword evidence="4 8" id="KW-0560">Oxidoreductase</keyword>
<dbReference type="SUPFAM" id="SSF50022">
    <property type="entry name" value="ISP domain"/>
    <property type="match status" value="1"/>
</dbReference>
<dbReference type="Gene3D" id="3.90.380.10">
    <property type="entry name" value="Naphthalene 1,2-dioxygenase Alpha Subunit, Chain A, domain 1"/>
    <property type="match status" value="2"/>
</dbReference>
<dbReference type="CDD" id="cd00680">
    <property type="entry name" value="RHO_alpha_C"/>
    <property type="match status" value="1"/>
</dbReference>
<evidence type="ECO:0000256" key="3">
    <source>
        <dbReference type="ARBA" id="ARBA00022723"/>
    </source>
</evidence>